<sequence length="100" mass="11407">MGRLSKANCARRIIIKTQEELDEVEVGSLIEMQSQANVFTHWGVYAGHGHIIHFNPDGQTRKISTVLEGVKGIVQINFLRELQPYYSYIFLNNRDGADMK</sequence>
<feature type="domain" description="LRAT" evidence="1">
    <location>
        <begin position="31"/>
        <end position="100"/>
    </location>
</feature>
<reference evidence="2 3" key="1">
    <citation type="journal article" date="2021" name="Elife">
        <title>Chloroplast acquisition without the gene transfer in kleptoplastic sea slugs, Plakobranchus ocellatus.</title>
        <authorList>
            <person name="Maeda T."/>
            <person name="Takahashi S."/>
            <person name="Yoshida T."/>
            <person name="Shimamura S."/>
            <person name="Takaki Y."/>
            <person name="Nagai Y."/>
            <person name="Toyoda A."/>
            <person name="Suzuki Y."/>
            <person name="Arimoto A."/>
            <person name="Ishii H."/>
            <person name="Satoh N."/>
            <person name="Nishiyama T."/>
            <person name="Hasebe M."/>
            <person name="Maruyama T."/>
            <person name="Minagawa J."/>
            <person name="Obokata J."/>
            <person name="Shigenobu S."/>
        </authorList>
    </citation>
    <scope>NUCLEOTIDE SEQUENCE [LARGE SCALE GENOMIC DNA]</scope>
</reference>
<accession>A0AAV4INV6</accession>
<dbReference type="EMBL" id="BMAT01009701">
    <property type="protein sequence ID" value="GFS12224.1"/>
    <property type="molecule type" value="Genomic_DNA"/>
</dbReference>
<evidence type="ECO:0000313" key="3">
    <source>
        <dbReference type="Proteomes" id="UP000762676"/>
    </source>
</evidence>
<keyword evidence="3" id="KW-1185">Reference proteome</keyword>
<dbReference type="AlphaFoldDB" id="A0AAV4INV6"/>
<dbReference type="PROSITE" id="PS51934">
    <property type="entry name" value="LRAT"/>
    <property type="match status" value="1"/>
</dbReference>
<dbReference type="SUPFAM" id="SSF54001">
    <property type="entry name" value="Cysteine proteinases"/>
    <property type="match status" value="1"/>
</dbReference>
<evidence type="ECO:0000259" key="1">
    <source>
        <dbReference type="PROSITE" id="PS51934"/>
    </source>
</evidence>
<proteinExistence type="predicted"/>
<evidence type="ECO:0000313" key="2">
    <source>
        <dbReference type="EMBL" id="GFS12224.1"/>
    </source>
</evidence>
<gene>
    <name evidence="2" type="ORF">ElyMa_004854100</name>
</gene>
<dbReference type="Gene3D" id="3.90.1720.10">
    <property type="entry name" value="endopeptidase domain like (from Nostoc punctiforme)"/>
    <property type="match status" value="1"/>
</dbReference>
<dbReference type="Pfam" id="PF04970">
    <property type="entry name" value="LRAT"/>
    <property type="match status" value="1"/>
</dbReference>
<comment type="caution">
    <text evidence="2">The sequence shown here is derived from an EMBL/GenBank/DDBJ whole genome shotgun (WGS) entry which is preliminary data.</text>
</comment>
<dbReference type="InterPro" id="IPR007053">
    <property type="entry name" value="LRAT_dom"/>
</dbReference>
<protein>
    <recommendedName>
        <fullName evidence="1">LRAT domain-containing protein</fullName>
    </recommendedName>
</protein>
<dbReference type="Proteomes" id="UP000762676">
    <property type="component" value="Unassembled WGS sequence"/>
</dbReference>
<dbReference type="InterPro" id="IPR038765">
    <property type="entry name" value="Papain-like_cys_pep_sf"/>
</dbReference>
<organism evidence="2 3">
    <name type="scientific">Elysia marginata</name>
    <dbReference type="NCBI Taxonomy" id="1093978"/>
    <lineage>
        <taxon>Eukaryota</taxon>
        <taxon>Metazoa</taxon>
        <taxon>Spiralia</taxon>
        <taxon>Lophotrochozoa</taxon>
        <taxon>Mollusca</taxon>
        <taxon>Gastropoda</taxon>
        <taxon>Heterobranchia</taxon>
        <taxon>Euthyneura</taxon>
        <taxon>Panpulmonata</taxon>
        <taxon>Sacoglossa</taxon>
        <taxon>Placobranchoidea</taxon>
        <taxon>Plakobranchidae</taxon>
        <taxon>Elysia</taxon>
    </lineage>
</organism>
<name>A0AAV4INV6_9GAST</name>